<reference evidence="3 4" key="1">
    <citation type="submission" date="2022-04" db="EMBL/GenBank/DDBJ databases">
        <title>Streptomyces sp. nov. LCR6-01 isolated from Lichen of Dirinaria sp.</title>
        <authorList>
            <person name="Kanchanasin P."/>
            <person name="Tanasupawat S."/>
            <person name="Phongsopitanun W."/>
        </authorList>
    </citation>
    <scope>NUCLEOTIDE SEQUENCE [LARGE SCALE GENOMIC DNA]</scope>
    <source>
        <strain evidence="3 4">LCR6-01</strain>
    </source>
</reference>
<gene>
    <name evidence="3" type="ORF">M1O15_18575</name>
</gene>
<evidence type="ECO:0008006" key="5">
    <source>
        <dbReference type="Google" id="ProtNLM"/>
    </source>
</evidence>
<organism evidence="3 4">
    <name type="scientific">Streptomyces lichenis</name>
    <dbReference type="NCBI Taxonomy" id="2306967"/>
    <lineage>
        <taxon>Bacteria</taxon>
        <taxon>Bacillati</taxon>
        <taxon>Actinomycetota</taxon>
        <taxon>Actinomycetes</taxon>
        <taxon>Kitasatosporales</taxon>
        <taxon>Streptomycetaceae</taxon>
        <taxon>Streptomyces</taxon>
    </lineage>
</organism>
<dbReference type="Proteomes" id="UP001522868">
    <property type="component" value="Unassembled WGS sequence"/>
</dbReference>
<feature type="region of interest" description="Disordered" evidence="1">
    <location>
        <begin position="179"/>
        <end position="208"/>
    </location>
</feature>
<feature type="signal peptide" evidence="2">
    <location>
        <begin position="1"/>
        <end position="31"/>
    </location>
</feature>
<comment type="caution">
    <text evidence="3">The sequence shown here is derived from an EMBL/GenBank/DDBJ whole genome shotgun (WGS) entry which is preliminary data.</text>
</comment>
<evidence type="ECO:0000313" key="4">
    <source>
        <dbReference type="Proteomes" id="UP001522868"/>
    </source>
</evidence>
<accession>A0ABT0IDE5</accession>
<protein>
    <recommendedName>
        <fullName evidence="5">Secreted protein</fullName>
    </recommendedName>
</protein>
<sequence length="208" mass="20621">MPSPAAPAHTRTRPWQWLATLAATASVVAGAALLDTGAGTATATPPARTPAPAAAPAPGAASVPYPLDCAGAPTTVVRRASGDLDGDRRPETVVEVRCAAGSGTPPSGLYVLAGDGKGGARVVATLVDPAERLSLGALGADGGAVTAVLLGYSSADVPRCCPDTRETVTWRWRNGAFLRTGKDTGTASGAGTPGAIRGGPTPPRTHRA</sequence>
<keyword evidence="2" id="KW-0732">Signal</keyword>
<evidence type="ECO:0000256" key="1">
    <source>
        <dbReference type="SAM" id="MobiDB-lite"/>
    </source>
</evidence>
<name>A0ABT0IDE5_9ACTN</name>
<proteinExistence type="predicted"/>
<dbReference type="RefSeq" id="WP_248635054.1">
    <property type="nucleotide sequence ID" value="NZ_JALPTH010000017.1"/>
</dbReference>
<feature type="compositionally biased region" description="Low complexity" evidence="1">
    <location>
        <begin position="184"/>
        <end position="195"/>
    </location>
</feature>
<dbReference type="EMBL" id="JALPTH010000017">
    <property type="protein sequence ID" value="MCK8679359.1"/>
    <property type="molecule type" value="Genomic_DNA"/>
</dbReference>
<keyword evidence="4" id="KW-1185">Reference proteome</keyword>
<evidence type="ECO:0000313" key="3">
    <source>
        <dbReference type="EMBL" id="MCK8679359.1"/>
    </source>
</evidence>
<feature type="chain" id="PRO_5046348994" description="Secreted protein" evidence="2">
    <location>
        <begin position="32"/>
        <end position="208"/>
    </location>
</feature>
<evidence type="ECO:0000256" key="2">
    <source>
        <dbReference type="SAM" id="SignalP"/>
    </source>
</evidence>